<organism evidence="2 3">
    <name type="scientific">Streptomyces polygonati</name>
    <dbReference type="NCBI Taxonomy" id="1617087"/>
    <lineage>
        <taxon>Bacteria</taxon>
        <taxon>Bacillati</taxon>
        <taxon>Actinomycetota</taxon>
        <taxon>Actinomycetes</taxon>
        <taxon>Kitasatosporales</taxon>
        <taxon>Streptomycetaceae</taxon>
        <taxon>Streptomyces</taxon>
    </lineage>
</organism>
<evidence type="ECO:0000256" key="1">
    <source>
        <dbReference type="SAM" id="MobiDB-lite"/>
    </source>
</evidence>
<dbReference type="Proteomes" id="UP001595765">
    <property type="component" value="Unassembled WGS sequence"/>
</dbReference>
<feature type="compositionally biased region" description="Basic and acidic residues" evidence="1">
    <location>
        <begin position="254"/>
        <end position="268"/>
    </location>
</feature>
<proteinExistence type="predicted"/>
<feature type="region of interest" description="Disordered" evidence="1">
    <location>
        <begin position="148"/>
        <end position="282"/>
    </location>
</feature>
<feature type="compositionally biased region" description="Low complexity" evidence="1">
    <location>
        <begin position="24"/>
        <end position="40"/>
    </location>
</feature>
<dbReference type="RefSeq" id="WP_386437753.1">
    <property type="nucleotide sequence ID" value="NZ_JBHSBB010000048.1"/>
</dbReference>
<protein>
    <recommendedName>
        <fullName evidence="4">Mannose-1-phosphate guanylyltransferase (GDP)</fullName>
    </recommendedName>
</protein>
<comment type="caution">
    <text evidence="2">The sequence shown here is derived from an EMBL/GenBank/DDBJ whole genome shotgun (WGS) entry which is preliminary data.</text>
</comment>
<dbReference type="EMBL" id="JBHSBB010000048">
    <property type="protein sequence ID" value="MFC4036296.1"/>
    <property type="molecule type" value="Genomic_DNA"/>
</dbReference>
<evidence type="ECO:0008006" key="4">
    <source>
        <dbReference type="Google" id="ProtNLM"/>
    </source>
</evidence>
<name>A0ABV8HZF8_9ACTN</name>
<evidence type="ECO:0000313" key="3">
    <source>
        <dbReference type="Proteomes" id="UP001595765"/>
    </source>
</evidence>
<gene>
    <name evidence="2" type="ORF">ACFO3J_33360</name>
</gene>
<feature type="compositionally biased region" description="Basic residues" evidence="1">
    <location>
        <begin position="269"/>
        <end position="282"/>
    </location>
</feature>
<evidence type="ECO:0000313" key="2">
    <source>
        <dbReference type="EMBL" id="MFC4036296.1"/>
    </source>
</evidence>
<reference evidence="3" key="1">
    <citation type="journal article" date="2019" name="Int. J. Syst. Evol. Microbiol.">
        <title>The Global Catalogue of Microorganisms (GCM) 10K type strain sequencing project: providing services to taxonomists for standard genome sequencing and annotation.</title>
        <authorList>
            <consortium name="The Broad Institute Genomics Platform"/>
            <consortium name="The Broad Institute Genome Sequencing Center for Infectious Disease"/>
            <person name="Wu L."/>
            <person name="Ma J."/>
        </authorList>
    </citation>
    <scope>NUCLEOTIDE SEQUENCE [LARGE SCALE GENOMIC DNA]</scope>
    <source>
        <strain evidence="3">CGMCC 4.7237</strain>
    </source>
</reference>
<sequence>MGDAEIIEEQKRSQTPEVGDETPDPTAAPQAQQAQQAQQTPDVLLDVPTLHVDEIDLEVEDLRGRVSLQAEVLDLLKLNVGVDLVLGRVKLDITGVDAQALLKVRLDNLAQVIGRVLTTIDRNPQILENLTSSVGSAVDDVGSGAGRAAGDIGRGAGSGVGNVGEGAGKSAEKVGGGAGRAVEGATEDARKIAGDVSGSAGRVADEAEESGTADEDDRGDAEETDARSHKVRRGAVDRHRKAPAGADGHQGAPRRADSSRRGSATERRGGKRAAARRRAEHR</sequence>
<keyword evidence="3" id="KW-1185">Reference proteome</keyword>
<feature type="compositionally biased region" description="Basic residues" evidence="1">
    <location>
        <begin position="229"/>
        <end position="242"/>
    </location>
</feature>
<feature type="compositionally biased region" description="Acidic residues" evidence="1">
    <location>
        <begin position="206"/>
        <end position="223"/>
    </location>
</feature>
<feature type="region of interest" description="Disordered" evidence="1">
    <location>
        <begin position="1"/>
        <end position="40"/>
    </location>
</feature>
<accession>A0ABV8HZF8</accession>
<feature type="compositionally biased region" description="Gly residues" evidence="1">
    <location>
        <begin position="148"/>
        <end position="167"/>
    </location>
</feature>